<dbReference type="CDD" id="cd01285">
    <property type="entry name" value="nucleoside_deaminase"/>
    <property type="match status" value="1"/>
</dbReference>
<keyword evidence="3 8" id="KW-0819">tRNA processing</keyword>
<evidence type="ECO:0000259" key="10">
    <source>
        <dbReference type="PROSITE" id="PS51747"/>
    </source>
</evidence>
<reference evidence="11" key="1">
    <citation type="submission" date="2022-05" db="EMBL/GenBank/DDBJ databases">
        <title>Alysiella filiformis genome sequencing.</title>
        <authorList>
            <person name="Viehboeck T."/>
        </authorList>
    </citation>
    <scope>NUCLEOTIDE SEQUENCE</scope>
    <source>
        <strain evidence="11">DSM 2580</strain>
    </source>
</reference>
<evidence type="ECO:0000256" key="1">
    <source>
        <dbReference type="ARBA" id="ARBA00010669"/>
    </source>
</evidence>
<comment type="subunit">
    <text evidence="2 8">Homodimer.</text>
</comment>
<comment type="cofactor">
    <cofactor evidence="8">
        <name>Zn(2+)</name>
        <dbReference type="ChEBI" id="CHEBI:29105"/>
    </cofactor>
    <text evidence="8">Binds 1 zinc ion per subunit.</text>
</comment>
<evidence type="ECO:0000313" key="11">
    <source>
        <dbReference type="EMBL" id="URD67950.1"/>
    </source>
</evidence>
<feature type="active site" description="Proton donor" evidence="8">
    <location>
        <position position="144"/>
    </location>
</feature>
<keyword evidence="5 8" id="KW-0378">Hydrolase</keyword>
<keyword evidence="6 8" id="KW-0862">Zinc</keyword>
<dbReference type="Gene3D" id="3.40.140.10">
    <property type="entry name" value="Cytidine Deaminase, domain 2"/>
    <property type="match status" value="1"/>
</dbReference>
<dbReference type="GO" id="GO:0002100">
    <property type="term" value="P:tRNA wobble adenosine to inosine editing"/>
    <property type="evidence" value="ECO:0007669"/>
    <property type="project" value="UniProtKB-UniRule"/>
</dbReference>
<dbReference type="InterPro" id="IPR002125">
    <property type="entry name" value="CMP_dCMP_dom"/>
</dbReference>
<accession>A0AAE9HX27</accession>
<sequence length="262" mass="28818">MLDIFPPLPKQVQTNLAHFGIRNAQDLRHADPCRVFLLLKQNGGITKRVFWQLVALAQGLEHTAQLSDSARTLWEQRLRDCPPVALFPPPNEMEKWMRVALLEAKRAGEAGEIPVGAVVVHKGNIIAGAGNACIARNSVGAHAEILALEKAGKMLHNYRLNDCDVYVSLEPCCMCASALIQARVRRVIYAAPEPKTGAAGSITNLFALKTLNAHTAVLGGIMAEQSQELMRSFFRQRRQRPCIPEAEEAQTSSPEQPDKEPT</sequence>
<dbReference type="PROSITE" id="PS00903">
    <property type="entry name" value="CYT_DCMP_DEAMINASES_1"/>
    <property type="match status" value="1"/>
</dbReference>
<dbReference type="InterPro" id="IPR016193">
    <property type="entry name" value="Cytidine_deaminase-like"/>
</dbReference>
<dbReference type="Pfam" id="PF00383">
    <property type="entry name" value="dCMP_cyt_deam_1"/>
    <property type="match status" value="1"/>
</dbReference>
<feature type="binding site" evidence="8">
    <location>
        <position position="142"/>
    </location>
    <ligand>
        <name>Zn(2+)</name>
        <dbReference type="ChEBI" id="CHEBI:29105"/>
        <note>catalytic</note>
    </ligand>
</feature>
<evidence type="ECO:0000256" key="6">
    <source>
        <dbReference type="ARBA" id="ARBA00022833"/>
    </source>
</evidence>
<dbReference type="HAMAP" id="MF_00972">
    <property type="entry name" value="tRNA_aden_deaminase"/>
    <property type="match status" value="1"/>
</dbReference>
<keyword evidence="4 8" id="KW-0479">Metal-binding</keyword>
<feature type="binding site" evidence="8">
    <location>
        <position position="172"/>
    </location>
    <ligand>
        <name>Zn(2+)</name>
        <dbReference type="ChEBI" id="CHEBI:29105"/>
        <note>catalytic</note>
    </ligand>
</feature>
<dbReference type="GO" id="GO:0052717">
    <property type="term" value="F:tRNA-specific adenosine-34 deaminase activity"/>
    <property type="evidence" value="ECO:0007669"/>
    <property type="project" value="UniProtKB-UniRule"/>
</dbReference>
<dbReference type="PANTHER" id="PTHR11079:SF202">
    <property type="entry name" value="TRNA-SPECIFIC ADENOSINE DEAMINASE"/>
    <property type="match status" value="1"/>
</dbReference>
<dbReference type="Proteomes" id="UP001056819">
    <property type="component" value="Chromosome"/>
</dbReference>
<evidence type="ECO:0000256" key="8">
    <source>
        <dbReference type="HAMAP-Rule" id="MF_00972"/>
    </source>
</evidence>
<dbReference type="GO" id="GO:0008270">
    <property type="term" value="F:zinc ion binding"/>
    <property type="evidence" value="ECO:0007669"/>
    <property type="project" value="UniProtKB-UniRule"/>
</dbReference>
<evidence type="ECO:0000256" key="2">
    <source>
        <dbReference type="ARBA" id="ARBA00011738"/>
    </source>
</evidence>
<organism evidence="11 12">
    <name type="scientific">Conchiformibius steedae DSM 2580</name>
    <dbReference type="NCBI Taxonomy" id="1121352"/>
    <lineage>
        <taxon>Bacteria</taxon>
        <taxon>Pseudomonadati</taxon>
        <taxon>Pseudomonadota</taxon>
        <taxon>Betaproteobacteria</taxon>
        <taxon>Neisseriales</taxon>
        <taxon>Neisseriaceae</taxon>
        <taxon>Conchiformibius</taxon>
    </lineage>
</organism>
<feature type="region of interest" description="Disordered" evidence="9">
    <location>
        <begin position="241"/>
        <end position="262"/>
    </location>
</feature>
<feature type="domain" description="CMP/dCMP-type deaminase" evidence="10">
    <location>
        <begin position="91"/>
        <end position="202"/>
    </location>
</feature>
<evidence type="ECO:0000313" key="12">
    <source>
        <dbReference type="Proteomes" id="UP001056819"/>
    </source>
</evidence>
<proteinExistence type="inferred from homology"/>
<dbReference type="NCBIfam" id="NF008113">
    <property type="entry name" value="PRK10860.1"/>
    <property type="match status" value="1"/>
</dbReference>
<dbReference type="PROSITE" id="PS51747">
    <property type="entry name" value="CYT_DCMP_DEAMINASES_2"/>
    <property type="match status" value="1"/>
</dbReference>
<name>A0AAE9HX27_9NEIS</name>
<evidence type="ECO:0000256" key="3">
    <source>
        <dbReference type="ARBA" id="ARBA00022694"/>
    </source>
</evidence>
<comment type="function">
    <text evidence="8">Catalyzes the deamination of adenosine to inosine at the wobble position 34 of tRNA(Arg2).</text>
</comment>
<dbReference type="EMBL" id="CP097501">
    <property type="protein sequence ID" value="URD67950.1"/>
    <property type="molecule type" value="Genomic_DNA"/>
</dbReference>
<dbReference type="RefSeq" id="WP_084481855.1">
    <property type="nucleotide sequence ID" value="NZ_CP097501.1"/>
</dbReference>
<dbReference type="PANTHER" id="PTHR11079">
    <property type="entry name" value="CYTOSINE DEAMINASE FAMILY MEMBER"/>
    <property type="match status" value="1"/>
</dbReference>
<evidence type="ECO:0000256" key="5">
    <source>
        <dbReference type="ARBA" id="ARBA00022801"/>
    </source>
</evidence>
<dbReference type="SUPFAM" id="SSF53927">
    <property type="entry name" value="Cytidine deaminase-like"/>
    <property type="match status" value="1"/>
</dbReference>
<protein>
    <recommendedName>
        <fullName evidence="8">tRNA-specific adenosine deaminase</fullName>
        <ecNumber evidence="8">3.5.4.33</ecNumber>
    </recommendedName>
</protein>
<comment type="catalytic activity">
    <reaction evidence="7 8">
        <text>adenosine(34) in tRNA + H2O + H(+) = inosine(34) in tRNA + NH4(+)</text>
        <dbReference type="Rhea" id="RHEA:43168"/>
        <dbReference type="Rhea" id="RHEA-COMP:10373"/>
        <dbReference type="Rhea" id="RHEA-COMP:10374"/>
        <dbReference type="ChEBI" id="CHEBI:15377"/>
        <dbReference type="ChEBI" id="CHEBI:15378"/>
        <dbReference type="ChEBI" id="CHEBI:28938"/>
        <dbReference type="ChEBI" id="CHEBI:74411"/>
        <dbReference type="ChEBI" id="CHEBI:82852"/>
        <dbReference type="EC" id="3.5.4.33"/>
    </reaction>
</comment>
<evidence type="ECO:0000256" key="4">
    <source>
        <dbReference type="ARBA" id="ARBA00022723"/>
    </source>
</evidence>
<comment type="similarity">
    <text evidence="1">Belongs to the cytidine and deoxycytidylate deaminase family. ADAT2 subfamily.</text>
</comment>
<evidence type="ECO:0000256" key="7">
    <source>
        <dbReference type="ARBA" id="ARBA00048045"/>
    </source>
</evidence>
<gene>
    <name evidence="8 11" type="primary">tadA</name>
    <name evidence="11" type="ORF">LNQ82_01950</name>
</gene>
<dbReference type="EC" id="3.5.4.33" evidence="8"/>
<evidence type="ECO:0000256" key="9">
    <source>
        <dbReference type="SAM" id="MobiDB-lite"/>
    </source>
</evidence>
<dbReference type="AlphaFoldDB" id="A0AAE9HX27"/>
<dbReference type="InterPro" id="IPR016192">
    <property type="entry name" value="APOBEC/CMP_deaminase_Zn-bd"/>
</dbReference>
<feature type="binding site" evidence="8">
    <location>
        <position position="175"/>
    </location>
    <ligand>
        <name>Zn(2+)</name>
        <dbReference type="ChEBI" id="CHEBI:29105"/>
        <note>catalytic</note>
    </ligand>
</feature>
<dbReference type="InterPro" id="IPR028883">
    <property type="entry name" value="tRNA_aden_deaminase"/>
</dbReference>